<sequence length="487" mass="52619">MLVAVFLAAGGMLAFGLLHENRGVPGVPTIAEKLVNLRADRAELQARADGMARIELLASFRAASLLFDALAARYEPEREQPYERLPPQRREMFDRLEAVNTALRAALDRPGAPGRALAVNQAASGISGDLERLASHDLAPVILSYTPGILAPRRMASELTLPSDSAVATPAEGAARDDPAGKPAGGGSSNGMVPRFAPSFATPAAEDPVVEVDIVGLRLTAGQTPPVLTMGAWRGEANVLPERLRFRVPRSAFPTDITRTRLAAGSLFVHHASRTQVFQLLFLSLPEKPGSFAFDQKVRTMTAESNTLVSPEILARAPAGETRTVRRCFDPPPGWRFDKDKRRVVIVERLGWLDDIPDETMNGGGVDFVREDAPGQICISVVAKPVTKAARSATIGRFEATLVRDKPVDGVVQSGIRALDWNEPVSVPIDPTMIEWKLYIRLFGDVDREFDGQAQGSAALPEIPFLRITLDDKSLTLRADPEAAPAP</sequence>
<evidence type="ECO:0000313" key="2">
    <source>
        <dbReference type="EMBL" id="MBU8875891.1"/>
    </source>
</evidence>
<proteinExistence type="predicted"/>
<organism evidence="2 3">
    <name type="scientific">Reyranella humidisoli</name>
    <dbReference type="NCBI Taxonomy" id="2849149"/>
    <lineage>
        <taxon>Bacteria</taxon>
        <taxon>Pseudomonadati</taxon>
        <taxon>Pseudomonadota</taxon>
        <taxon>Alphaproteobacteria</taxon>
        <taxon>Hyphomicrobiales</taxon>
        <taxon>Reyranellaceae</taxon>
        <taxon>Reyranella</taxon>
    </lineage>
</organism>
<name>A0ABS6IMR6_9HYPH</name>
<protein>
    <submittedName>
        <fullName evidence="2">Uncharacterized protein</fullName>
    </submittedName>
</protein>
<comment type="caution">
    <text evidence="2">The sequence shown here is derived from an EMBL/GenBank/DDBJ whole genome shotgun (WGS) entry which is preliminary data.</text>
</comment>
<dbReference type="Proteomes" id="UP000727907">
    <property type="component" value="Unassembled WGS sequence"/>
</dbReference>
<reference evidence="2 3" key="1">
    <citation type="submission" date="2021-06" db="EMBL/GenBank/DDBJ databases">
        <authorList>
            <person name="Lee D.H."/>
        </authorList>
    </citation>
    <scope>NUCLEOTIDE SEQUENCE [LARGE SCALE GENOMIC DNA]</scope>
    <source>
        <strain evidence="2 3">MMS21-HV4-11</strain>
    </source>
</reference>
<dbReference type="EMBL" id="JAHOPB010000002">
    <property type="protein sequence ID" value="MBU8875891.1"/>
    <property type="molecule type" value="Genomic_DNA"/>
</dbReference>
<keyword evidence="3" id="KW-1185">Reference proteome</keyword>
<gene>
    <name evidence="2" type="ORF">KQ910_19115</name>
</gene>
<accession>A0ABS6IMR6</accession>
<evidence type="ECO:0000256" key="1">
    <source>
        <dbReference type="SAM" id="MobiDB-lite"/>
    </source>
</evidence>
<evidence type="ECO:0000313" key="3">
    <source>
        <dbReference type="Proteomes" id="UP000727907"/>
    </source>
</evidence>
<feature type="region of interest" description="Disordered" evidence="1">
    <location>
        <begin position="169"/>
        <end position="190"/>
    </location>
</feature>
<dbReference type="RefSeq" id="WP_216964265.1">
    <property type="nucleotide sequence ID" value="NZ_JAHOPB010000002.1"/>
</dbReference>